<proteinExistence type="predicted"/>
<sequence length="130" mass="15225">MQKTCKYTIYVASWQTFETTVNELQELLPTVSKSSEVNQTHNNQNHSVLHHGYDISRELKRQNLISLIKVISLLRGHKDPSQCIMTTCLIGRTERCLQTMAYMDLHHLMVSWCFRYKRRLDPLWPGNCTA</sequence>
<name>A0ABV0NHX2_9TELE</name>
<dbReference type="Proteomes" id="UP001476798">
    <property type="component" value="Unassembled WGS sequence"/>
</dbReference>
<evidence type="ECO:0000313" key="2">
    <source>
        <dbReference type="Proteomes" id="UP001476798"/>
    </source>
</evidence>
<keyword evidence="2" id="KW-1185">Reference proteome</keyword>
<dbReference type="EMBL" id="JAHRIO010040272">
    <property type="protein sequence ID" value="MEQ2171003.1"/>
    <property type="molecule type" value="Genomic_DNA"/>
</dbReference>
<accession>A0ABV0NHX2</accession>
<gene>
    <name evidence="1" type="ORF">GOODEAATRI_006182</name>
</gene>
<evidence type="ECO:0000313" key="1">
    <source>
        <dbReference type="EMBL" id="MEQ2171003.1"/>
    </source>
</evidence>
<reference evidence="1 2" key="1">
    <citation type="submission" date="2021-06" db="EMBL/GenBank/DDBJ databases">
        <authorList>
            <person name="Palmer J.M."/>
        </authorList>
    </citation>
    <scope>NUCLEOTIDE SEQUENCE [LARGE SCALE GENOMIC DNA]</scope>
    <source>
        <strain evidence="1 2">GA_2019</strain>
        <tissue evidence="1">Muscle</tissue>
    </source>
</reference>
<organism evidence="1 2">
    <name type="scientific">Goodea atripinnis</name>
    <dbReference type="NCBI Taxonomy" id="208336"/>
    <lineage>
        <taxon>Eukaryota</taxon>
        <taxon>Metazoa</taxon>
        <taxon>Chordata</taxon>
        <taxon>Craniata</taxon>
        <taxon>Vertebrata</taxon>
        <taxon>Euteleostomi</taxon>
        <taxon>Actinopterygii</taxon>
        <taxon>Neopterygii</taxon>
        <taxon>Teleostei</taxon>
        <taxon>Neoteleostei</taxon>
        <taxon>Acanthomorphata</taxon>
        <taxon>Ovalentaria</taxon>
        <taxon>Atherinomorphae</taxon>
        <taxon>Cyprinodontiformes</taxon>
        <taxon>Goodeidae</taxon>
        <taxon>Goodea</taxon>
    </lineage>
</organism>
<protein>
    <submittedName>
        <fullName evidence="1">Uncharacterized protein</fullName>
    </submittedName>
</protein>
<comment type="caution">
    <text evidence="1">The sequence shown here is derived from an EMBL/GenBank/DDBJ whole genome shotgun (WGS) entry which is preliminary data.</text>
</comment>